<feature type="compositionally biased region" description="Acidic residues" evidence="1">
    <location>
        <begin position="296"/>
        <end position="305"/>
    </location>
</feature>
<feature type="compositionally biased region" description="Acidic residues" evidence="1">
    <location>
        <begin position="691"/>
        <end position="705"/>
    </location>
</feature>
<dbReference type="Proteomes" id="UP000009172">
    <property type="component" value="Unassembled WGS sequence"/>
</dbReference>
<sequence length="712" mass="79162">MAQLEVPKQRSSGSPKKKAEYSKEFPSFSSSFSSSSSSSSLDIPIIFSVFYGRPQRAPTSHSTTSSTPYHPLKHVSFESKVNAAFIEHARKKAEEPRGRIWERRKHRRDCDSIQFKEIATLASTHHDQILELWGSKHCAVCDNQPATAVLYLPICCTYDGYYTLADGDRLFGLMLSIAKLVAELDSDVKVRSAIGSNVHMPYINGLAVPVCSADDNCRKEANLEVARFLKAFGFDDTPAPEETKTDDNNDYDSEERARDEQNRSVGPLLHRRSTCSSKFATDMAMFRDAIEADEWEDDDVTDSSDEVVPSEPPVPSIPGHSPTRMHLHERVPLRYTVLCGQPILNRSAGATATEVDAGRLTCLVFTSRWEAGLLESVANASHDPEPYQMIASFHERFIMASAEFRCCICPKRVLATTLVHCPISFRRDAENSPCNQPHRQSMIRLLQYTKGKWNYPETKAALGYDGVWHIDDFVVPICHGGSVCEETARVAAAQFIDGILATGDERCYPGLMPDTDLLGAFWVENGGKIPKLVVERIGLGLVTDSRSRRSPGAEVILKNKQAIEAVRRSVRAKRESISSPEGSAAFVPNDNNNIDNDNCPRPREKLNEELIQDGGKTYTYSLEDEDAMCFAEAEEGGIPTWGGYPLSEESAKLVDAGLHESALMKPMITMEVLKTLETTKEFIKGRYSLQEGEDEADDEVEEVDSMTDKMNS</sequence>
<proteinExistence type="predicted"/>
<dbReference type="HOGENOM" id="CLU_388917_0_0_1"/>
<evidence type="ECO:0000313" key="3">
    <source>
        <dbReference type="Proteomes" id="UP000009172"/>
    </source>
</evidence>
<feature type="region of interest" description="Disordered" evidence="1">
    <location>
        <begin position="688"/>
        <end position="712"/>
    </location>
</feature>
<feature type="region of interest" description="Disordered" evidence="1">
    <location>
        <begin position="296"/>
        <end position="323"/>
    </location>
</feature>
<organism evidence="2 3">
    <name type="scientific">Trichophyton tonsurans (strain CBS 112818)</name>
    <name type="common">Scalp ringworm fungus</name>
    <dbReference type="NCBI Taxonomy" id="647933"/>
    <lineage>
        <taxon>Eukaryota</taxon>
        <taxon>Fungi</taxon>
        <taxon>Dikarya</taxon>
        <taxon>Ascomycota</taxon>
        <taxon>Pezizomycotina</taxon>
        <taxon>Eurotiomycetes</taxon>
        <taxon>Eurotiomycetidae</taxon>
        <taxon>Onygenales</taxon>
        <taxon>Arthrodermataceae</taxon>
        <taxon>Trichophyton</taxon>
    </lineage>
</organism>
<feature type="region of interest" description="Disordered" evidence="1">
    <location>
        <begin position="237"/>
        <end position="267"/>
    </location>
</feature>
<reference evidence="3" key="1">
    <citation type="journal article" date="2012" name="MBio">
        <title>Comparative genome analysis of Trichophyton rubrum and related dermatophytes reveals candidate genes involved in infection.</title>
        <authorList>
            <person name="Martinez D.A."/>
            <person name="Oliver B.G."/>
            <person name="Graeser Y."/>
            <person name="Goldberg J.M."/>
            <person name="Li W."/>
            <person name="Martinez-Rossi N.M."/>
            <person name="Monod M."/>
            <person name="Shelest E."/>
            <person name="Barton R.C."/>
            <person name="Birch E."/>
            <person name="Brakhage A.A."/>
            <person name="Chen Z."/>
            <person name="Gurr S.J."/>
            <person name="Heiman D."/>
            <person name="Heitman J."/>
            <person name="Kosti I."/>
            <person name="Rossi A."/>
            <person name="Saif S."/>
            <person name="Samalova M."/>
            <person name="Saunders C.W."/>
            <person name="Shea T."/>
            <person name="Summerbell R.C."/>
            <person name="Xu J."/>
            <person name="Young S."/>
            <person name="Zeng Q."/>
            <person name="Birren B.W."/>
            <person name="Cuomo C.A."/>
            <person name="White T.C."/>
        </authorList>
    </citation>
    <scope>NUCLEOTIDE SEQUENCE [LARGE SCALE GENOMIC DNA]</scope>
    <source>
        <strain evidence="3">CBS 112818</strain>
    </source>
</reference>
<dbReference type="OrthoDB" id="4186247at2759"/>
<dbReference type="EMBL" id="GG698488">
    <property type="protein sequence ID" value="EGD95521.1"/>
    <property type="molecule type" value="Genomic_DNA"/>
</dbReference>
<evidence type="ECO:0000256" key="1">
    <source>
        <dbReference type="SAM" id="MobiDB-lite"/>
    </source>
</evidence>
<accession>F2RW22</accession>
<protein>
    <submittedName>
        <fullName evidence="2">Uncharacterized protein</fullName>
    </submittedName>
</protein>
<feature type="region of interest" description="Disordered" evidence="1">
    <location>
        <begin position="577"/>
        <end position="597"/>
    </location>
</feature>
<gene>
    <name evidence="2" type="ORF">TESG_02999</name>
</gene>
<name>F2RW22_TRIT1</name>
<feature type="region of interest" description="Disordered" evidence="1">
    <location>
        <begin position="1"/>
        <end position="21"/>
    </location>
</feature>
<evidence type="ECO:0000313" key="2">
    <source>
        <dbReference type="EMBL" id="EGD95521.1"/>
    </source>
</evidence>
<keyword evidence="3" id="KW-1185">Reference proteome</keyword>
<dbReference type="AlphaFoldDB" id="F2RW22"/>